<dbReference type="InParanoid" id="A0A6P7LGH6"/>
<dbReference type="GeneID" id="114847615"/>
<dbReference type="RefSeq" id="XP_028993382.1">
    <property type="nucleotide sequence ID" value="XM_029137549.3"/>
</dbReference>
<evidence type="ECO:0000256" key="3">
    <source>
        <dbReference type="SAM" id="MobiDB-lite"/>
    </source>
</evidence>
<gene>
    <name evidence="6" type="primary">LOC114847615</name>
</gene>
<dbReference type="Pfam" id="PF13553">
    <property type="entry name" value="FIIND"/>
    <property type="match status" value="1"/>
</dbReference>
<comment type="subcellular location">
    <subcellularLocation>
        <location evidence="1">Cytoplasm</location>
        <location evidence="1">Cytosol</location>
    </subcellularLocation>
</comment>
<evidence type="ECO:0000256" key="2">
    <source>
        <dbReference type="ARBA" id="ARBA00022490"/>
    </source>
</evidence>
<keyword evidence="5" id="KW-1185">Reference proteome</keyword>
<evidence type="ECO:0000313" key="6">
    <source>
        <dbReference type="RefSeq" id="XP_028993382.1"/>
    </source>
</evidence>
<dbReference type="GO" id="GO:0005829">
    <property type="term" value="C:cytosol"/>
    <property type="evidence" value="ECO:0007669"/>
    <property type="project" value="UniProtKB-SubCell"/>
</dbReference>
<dbReference type="KEGG" id="bspl:114847615"/>
<evidence type="ECO:0000313" key="5">
    <source>
        <dbReference type="Proteomes" id="UP000515150"/>
    </source>
</evidence>
<dbReference type="InterPro" id="IPR025307">
    <property type="entry name" value="FIIND_dom"/>
</dbReference>
<dbReference type="InterPro" id="IPR011990">
    <property type="entry name" value="TPR-like_helical_dom_sf"/>
</dbReference>
<evidence type="ECO:0000259" key="4">
    <source>
        <dbReference type="PROSITE" id="PS51830"/>
    </source>
</evidence>
<evidence type="ECO:0000256" key="1">
    <source>
        <dbReference type="ARBA" id="ARBA00004514"/>
    </source>
</evidence>
<feature type="region of interest" description="Disordered" evidence="3">
    <location>
        <begin position="826"/>
        <end position="856"/>
    </location>
</feature>
<dbReference type="AlphaFoldDB" id="A0A6P7LGH6"/>
<dbReference type="Proteomes" id="UP000515150">
    <property type="component" value="Chromosome 2"/>
</dbReference>
<dbReference type="PANTHER" id="PTHR16155">
    <property type="entry name" value="DED DOMAIN-CONTAINING PROTEIN"/>
    <property type="match status" value="1"/>
</dbReference>
<name>A0A6P7LGH6_BETSP</name>
<organism evidence="5 6">
    <name type="scientific">Betta splendens</name>
    <name type="common">Siamese fighting fish</name>
    <dbReference type="NCBI Taxonomy" id="158456"/>
    <lineage>
        <taxon>Eukaryota</taxon>
        <taxon>Metazoa</taxon>
        <taxon>Chordata</taxon>
        <taxon>Craniata</taxon>
        <taxon>Vertebrata</taxon>
        <taxon>Euteleostomi</taxon>
        <taxon>Actinopterygii</taxon>
        <taxon>Neopterygii</taxon>
        <taxon>Teleostei</taxon>
        <taxon>Neoteleostei</taxon>
        <taxon>Acanthomorphata</taxon>
        <taxon>Anabantaria</taxon>
        <taxon>Anabantiformes</taxon>
        <taxon>Anabantoidei</taxon>
        <taxon>Osphronemidae</taxon>
        <taxon>Betta</taxon>
    </lineage>
</organism>
<reference evidence="6" key="1">
    <citation type="submission" date="2025-08" db="UniProtKB">
        <authorList>
            <consortium name="RefSeq"/>
        </authorList>
    </citation>
    <scope>IDENTIFICATION</scope>
</reference>
<protein>
    <submittedName>
        <fullName evidence="6">Sterile alpha motif domain-containing protein 9-like</fullName>
    </submittedName>
</protein>
<dbReference type="Gene3D" id="1.25.40.10">
    <property type="entry name" value="Tetratricopeptide repeat domain"/>
    <property type="match status" value="1"/>
</dbReference>
<feature type="domain" description="FIIND" evidence="4">
    <location>
        <begin position="846"/>
        <end position="1003"/>
    </location>
</feature>
<dbReference type="OrthoDB" id="2337140at2759"/>
<dbReference type="PROSITE" id="PS51830">
    <property type="entry name" value="FIIND"/>
    <property type="match status" value="1"/>
</dbReference>
<proteinExistence type="predicted"/>
<accession>A0A6P7LGH6</accession>
<dbReference type="PANTHER" id="PTHR16155:SF18">
    <property type="entry name" value="STERILE ALPHA MOTIF DOMAIN-CONTAINING PROTEIN 9-LIKE"/>
    <property type="match status" value="1"/>
</dbReference>
<sequence length="1003" mass="115112">MANGPGLSTANGGEVYVGSEIQDSPALLDVLYANHFEGQRFAPELIKQTEENFYRGAPPLWLNFHISEQAESDGTRTPLIKRDGYDTLKQQIKQKKNHPGISTVKLFHQPGCGGTTLAMQVLWDLRKTFRCAVLEDSTSDMKSVAKAVVQLFTAGSRDVQNTVLLLLNNEQILDHLEESIKEVIAEQRVVPKMPVLVLFCCVRKNAVRQVNYVFLEKSLSGREMKKFNEKKNELSQQYPNRHQQFHGFNILQTNFSKDYAREVSTVFTKLLNAKRKLRSQLAAFLALLNTYVPGSYLMESQCLEFFQHYDSNHKGTYLQTRMKPFSDLIVTFTQNTSPKKLVRLANPIIAEQCVEVMAEEGVTRSGTARNFITYFCRAGVPPFLLDFIKVMLTKREEKEEGEGEEEHEIKEKRFSRLILDILKFEGKPISAKVLEVAAKKIAYPNGKKNLFFPQALARLYYIEIKNYIQAERWAKEAKKRDPGNSFIADTLGQVYKNHLKNRARESTATQREILKLATKAIKAFKDAELLAESESGTDMKADGVQVSHFYNARCQFGYLQVCIILYYSLVDQNEIWEEVLTKKVPLGSVLRSLGDNKLFRFKKLIEQLRDDVKEKCEFLNTFLTYSKPSLQKKDPSDCQRTVTTCYRIYVERPEPDLVMEIKDKLRDDNEEAAEDAESPESCLAAVLKEWSMDNQDNSPNLKPLIQKTKHSYEAAFGKYFRSRYLCPLFYLGREIVPANTIHGLVENQDKTEKFINYMINKDRIFRDVRVQQQLFKCEGRVENYRIITNVGGCDIRMKANMQESTWVPRQVSFYIGFTISGPVAFGIQTKPDGRPSTREASNSPENTRPWVKVKPKDTTRSNVKTYSLQCEAGRFQCTVSDLRWVCSRKVSFAYQFKSWEDHEQKLKEVCYNPGGPLLEIKVTDGKFDDVYLPYWICATSEKFAVLHSKKNGTFLEQVSEVGPSHVRLFHPSFTTNGVIIKEDVVVRAKDKKDNVHTLERSTK</sequence>
<keyword evidence="2" id="KW-0963">Cytoplasm</keyword>